<dbReference type="RefSeq" id="WP_121679806.1">
    <property type="nucleotide sequence ID" value="NZ_RCVZ01000003.1"/>
</dbReference>
<evidence type="ECO:0000256" key="1">
    <source>
        <dbReference type="SAM" id="MobiDB-lite"/>
    </source>
</evidence>
<dbReference type="Pfam" id="PF03646">
    <property type="entry name" value="FlaG"/>
    <property type="match status" value="1"/>
</dbReference>
<proteinExistence type="predicted"/>
<dbReference type="SUPFAM" id="SSF160214">
    <property type="entry name" value="FlaG-like"/>
    <property type="match status" value="1"/>
</dbReference>
<dbReference type="PANTHER" id="PTHR37166">
    <property type="entry name" value="PROTEIN FLAG"/>
    <property type="match status" value="1"/>
</dbReference>
<organism evidence="2 3">
    <name type="scientific">Falsibacillus albus</name>
    <dbReference type="NCBI Taxonomy" id="2478915"/>
    <lineage>
        <taxon>Bacteria</taxon>
        <taxon>Bacillati</taxon>
        <taxon>Bacillota</taxon>
        <taxon>Bacilli</taxon>
        <taxon>Bacillales</taxon>
        <taxon>Bacillaceae</taxon>
        <taxon>Falsibacillus</taxon>
    </lineage>
</organism>
<dbReference type="EMBL" id="RCVZ01000003">
    <property type="protein sequence ID" value="RLQ96785.1"/>
    <property type="molecule type" value="Genomic_DNA"/>
</dbReference>
<feature type="region of interest" description="Disordered" evidence="1">
    <location>
        <begin position="1"/>
        <end position="43"/>
    </location>
</feature>
<dbReference type="NCBIfam" id="NF005834">
    <property type="entry name" value="PRK07738.1"/>
    <property type="match status" value="1"/>
</dbReference>
<evidence type="ECO:0000313" key="2">
    <source>
        <dbReference type="EMBL" id="RLQ96785.1"/>
    </source>
</evidence>
<dbReference type="PANTHER" id="PTHR37166:SF1">
    <property type="entry name" value="PROTEIN FLAG"/>
    <property type="match status" value="1"/>
</dbReference>
<keyword evidence="2" id="KW-0969">Cilium</keyword>
<dbReference type="Gene3D" id="3.30.160.170">
    <property type="entry name" value="FlaG-like"/>
    <property type="match status" value="1"/>
</dbReference>
<dbReference type="InterPro" id="IPR035924">
    <property type="entry name" value="FlaG-like_sf"/>
</dbReference>
<name>A0A3L7K2E3_9BACI</name>
<keyword evidence="3" id="KW-1185">Reference proteome</keyword>
<gene>
    <name evidence="2" type="primary">flaG</name>
    <name evidence="2" type="ORF">D9X91_06710</name>
</gene>
<keyword evidence="2" id="KW-0282">Flagellum</keyword>
<feature type="compositionally biased region" description="Polar residues" evidence="1">
    <location>
        <begin position="1"/>
        <end position="21"/>
    </location>
</feature>
<comment type="caution">
    <text evidence="2">The sequence shown here is derived from an EMBL/GenBank/DDBJ whole genome shotgun (WGS) entry which is preliminary data.</text>
</comment>
<protein>
    <submittedName>
        <fullName evidence="2">Flagellar protein FlaG</fullName>
    </submittedName>
</protein>
<keyword evidence="2" id="KW-0966">Cell projection</keyword>
<dbReference type="Proteomes" id="UP000276770">
    <property type="component" value="Unassembled WGS sequence"/>
</dbReference>
<evidence type="ECO:0000313" key="3">
    <source>
        <dbReference type="Proteomes" id="UP000276770"/>
    </source>
</evidence>
<dbReference type="OrthoDB" id="9799867at2"/>
<dbReference type="AlphaFoldDB" id="A0A3L7K2E3"/>
<reference evidence="2 3" key="1">
    <citation type="submission" date="2018-10" db="EMBL/GenBank/DDBJ databases">
        <title>Falsibacillus sp. genome draft.</title>
        <authorList>
            <person name="Shi S."/>
        </authorList>
    </citation>
    <scope>NUCLEOTIDE SEQUENCE [LARGE SCALE GENOMIC DNA]</scope>
    <source>
        <strain evidence="2 3">GY 10110</strain>
    </source>
</reference>
<sequence>MIERLQGQTPNVVLNSGTVQKETTESKAAEPVQSQQVDSKQEVTKDKLEKIINSMNDFVSASNTHLKFEFHDKLKEYYVTIVDDKTQEVIKEIPSKKMLDMYAAMTEFLGLMVDKKI</sequence>
<dbReference type="InterPro" id="IPR005186">
    <property type="entry name" value="FlaG"/>
</dbReference>
<accession>A0A3L7K2E3</accession>